<dbReference type="AlphaFoldDB" id="A0A1B7MXL7"/>
<feature type="chain" id="PRO_5008597686" evidence="1">
    <location>
        <begin position="20"/>
        <end position="51"/>
    </location>
</feature>
<name>A0A1B7MXL7_9AGAM</name>
<keyword evidence="3" id="KW-1185">Reference proteome</keyword>
<evidence type="ECO:0000313" key="2">
    <source>
        <dbReference type="EMBL" id="OAX37346.1"/>
    </source>
</evidence>
<dbReference type="OrthoDB" id="2691533at2759"/>
<accession>A0A1B7MXL7</accession>
<dbReference type="Proteomes" id="UP000092154">
    <property type="component" value="Unassembled WGS sequence"/>
</dbReference>
<reference evidence="2 3" key="1">
    <citation type="submission" date="2016-06" db="EMBL/GenBank/DDBJ databases">
        <title>Comparative genomics of the ectomycorrhizal sister species Rhizopogon vinicolor and Rhizopogon vesiculosus (Basidiomycota: Boletales) reveals a divergence of the mating type B locus.</title>
        <authorList>
            <consortium name="DOE Joint Genome Institute"/>
            <person name="Mujic A.B."/>
            <person name="Kuo A."/>
            <person name="Tritt A."/>
            <person name="Lipzen A."/>
            <person name="Chen C."/>
            <person name="Johnson J."/>
            <person name="Sharma A."/>
            <person name="Barry K."/>
            <person name="Grigoriev I.V."/>
            <person name="Spatafora J.W."/>
        </authorList>
    </citation>
    <scope>NUCLEOTIDE SEQUENCE [LARGE SCALE GENOMIC DNA]</scope>
    <source>
        <strain evidence="2 3">AM-OR11-026</strain>
    </source>
</reference>
<proteinExistence type="predicted"/>
<gene>
    <name evidence="2" type="ORF">K503DRAFT_771614</name>
</gene>
<organism evidence="2 3">
    <name type="scientific">Rhizopogon vinicolor AM-OR11-026</name>
    <dbReference type="NCBI Taxonomy" id="1314800"/>
    <lineage>
        <taxon>Eukaryota</taxon>
        <taxon>Fungi</taxon>
        <taxon>Dikarya</taxon>
        <taxon>Basidiomycota</taxon>
        <taxon>Agaricomycotina</taxon>
        <taxon>Agaricomycetes</taxon>
        <taxon>Agaricomycetidae</taxon>
        <taxon>Boletales</taxon>
        <taxon>Suillineae</taxon>
        <taxon>Rhizopogonaceae</taxon>
        <taxon>Rhizopogon</taxon>
    </lineage>
</organism>
<feature type="signal peptide" evidence="1">
    <location>
        <begin position="1"/>
        <end position="19"/>
    </location>
</feature>
<keyword evidence="1" id="KW-0732">Signal</keyword>
<sequence>MRFSFLAIVTLTAAMSVSACFELDHACKVQADCCTYDGLYYLRCHKGKCVP</sequence>
<dbReference type="EMBL" id="KV448358">
    <property type="protein sequence ID" value="OAX37346.1"/>
    <property type="molecule type" value="Genomic_DNA"/>
</dbReference>
<evidence type="ECO:0000256" key="1">
    <source>
        <dbReference type="SAM" id="SignalP"/>
    </source>
</evidence>
<evidence type="ECO:0000313" key="3">
    <source>
        <dbReference type="Proteomes" id="UP000092154"/>
    </source>
</evidence>
<dbReference type="PROSITE" id="PS51257">
    <property type="entry name" value="PROKAR_LIPOPROTEIN"/>
    <property type="match status" value="1"/>
</dbReference>
<protein>
    <submittedName>
        <fullName evidence="2">Uncharacterized protein</fullName>
    </submittedName>
</protein>
<feature type="non-terminal residue" evidence="2">
    <location>
        <position position="51"/>
    </location>
</feature>
<dbReference type="InParanoid" id="A0A1B7MXL7"/>